<keyword evidence="2" id="KW-0732">Signal</keyword>
<evidence type="ECO:0000313" key="5">
    <source>
        <dbReference type="Proteomes" id="UP000596742"/>
    </source>
</evidence>
<feature type="chain" id="PRO_5032487447" description="C-type lectin domain-containing protein" evidence="2">
    <location>
        <begin position="19"/>
        <end position="301"/>
    </location>
</feature>
<proteinExistence type="predicted"/>
<dbReference type="InterPro" id="IPR016187">
    <property type="entry name" value="CTDL_fold"/>
</dbReference>
<dbReference type="PROSITE" id="PS50041">
    <property type="entry name" value="C_TYPE_LECTIN_2"/>
    <property type="match status" value="1"/>
</dbReference>
<evidence type="ECO:0000313" key="4">
    <source>
        <dbReference type="EMBL" id="VDI54453.1"/>
    </source>
</evidence>
<dbReference type="SMART" id="SM00034">
    <property type="entry name" value="CLECT"/>
    <property type="match status" value="1"/>
</dbReference>
<keyword evidence="1" id="KW-0472">Membrane</keyword>
<gene>
    <name evidence="4" type="ORF">MGAL_10B001996</name>
</gene>
<dbReference type="PANTHER" id="PTHR22801:SF63">
    <property type="entry name" value="C-TYPE LECTIN DOMAIN-CONTAINING PROTEIN"/>
    <property type="match status" value="1"/>
</dbReference>
<comment type="caution">
    <text evidence="4">The sequence shown here is derived from an EMBL/GenBank/DDBJ whole genome shotgun (WGS) entry which is preliminary data.</text>
</comment>
<keyword evidence="1" id="KW-1133">Transmembrane helix</keyword>
<dbReference type="InterPro" id="IPR050801">
    <property type="entry name" value="Ca-Dep_Lectins_ImmuneDev"/>
</dbReference>
<dbReference type="SUPFAM" id="SSF56436">
    <property type="entry name" value="C-type lectin-like"/>
    <property type="match status" value="1"/>
</dbReference>
<accession>A0A8B6FXF5</accession>
<feature type="domain" description="C-type lectin" evidence="3">
    <location>
        <begin position="30"/>
        <end position="140"/>
    </location>
</feature>
<dbReference type="Gene3D" id="3.10.100.10">
    <property type="entry name" value="Mannose-Binding Protein A, subunit A"/>
    <property type="match status" value="1"/>
</dbReference>
<organism evidence="4 5">
    <name type="scientific">Mytilus galloprovincialis</name>
    <name type="common">Mediterranean mussel</name>
    <dbReference type="NCBI Taxonomy" id="29158"/>
    <lineage>
        <taxon>Eukaryota</taxon>
        <taxon>Metazoa</taxon>
        <taxon>Spiralia</taxon>
        <taxon>Lophotrochozoa</taxon>
        <taxon>Mollusca</taxon>
        <taxon>Bivalvia</taxon>
        <taxon>Autobranchia</taxon>
        <taxon>Pteriomorphia</taxon>
        <taxon>Mytilida</taxon>
        <taxon>Mytiloidea</taxon>
        <taxon>Mytilidae</taxon>
        <taxon>Mytilinae</taxon>
        <taxon>Mytilus</taxon>
    </lineage>
</organism>
<dbReference type="InterPro" id="IPR001304">
    <property type="entry name" value="C-type_lectin-like"/>
</dbReference>
<keyword evidence="1" id="KW-0812">Transmembrane</keyword>
<evidence type="ECO:0000256" key="2">
    <source>
        <dbReference type="SAM" id="SignalP"/>
    </source>
</evidence>
<feature type="transmembrane region" description="Helical" evidence="1">
    <location>
        <begin position="274"/>
        <end position="294"/>
    </location>
</feature>
<dbReference type="Proteomes" id="UP000596742">
    <property type="component" value="Unassembled WGS sequence"/>
</dbReference>
<dbReference type="InterPro" id="IPR016186">
    <property type="entry name" value="C-type_lectin-like/link_sf"/>
</dbReference>
<dbReference type="OrthoDB" id="6050186at2759"/>
<dbReference type="PANTHER" id="PTHR22801">
    <property type="entry name" value="LITHOSTATHINE"/>
    <property type="match status" value="1"/>
</dbReference>
<name>A0A8B6FXF5_MYTGA</name>
<dbReference type="EMBL" id="UYJE01007393">
    <property type="protein sequence ID" value="VDI54453.1"/>
    <property type="molecule type" value="Genomic_DNA"/>
</dbReference>
<sequence length="301" mass="32514">MYQALVLMSLLGPTLVSGTFTCSDNDWLLFGERCYNIGDTLNYSDATKACSDLGGYVMMPKTPEEIEFAKSLQNIGGTNKAVWFGLTEINSNGIWKWADGSPELNQIVTDASGGEDCVRLNEGSIVYDTSCSNTFVTICQRAAELETTSIVDITSPQEITTTNHKTVEGSTTTETDPFETTVADLSTTTETSVESSTSYSVSSGSQAPIVFTTPSSVISTNSTQHCTSIYVSICSYQSNNSAGSQKYTYKVDTKKLSSYKRKHQSASDPRKSSMYIGSVGIAVLLSVLLLIMFLDCVPTNV</sequence>
<keyword evidence="5" id="KW-1185">Reference proteome</keyword>
<reference evidence="4" key="1">
    <citation type="submission" date="2018-11" db="EMBL/GenBank/DDBJ databases">
        <authorList>
            <person name="Alioto T."/>
            <person name="Alioto T."/>
        </authorList>
    </citation>
    <scope>NUCLEOTIDE SEQUENCE</scope>
</reference>
<protein>
    <recommendedName>
        <fullName evidence="3">C-type lectin domain-containing protein</fullName>
    </recommendedName>
</protein>
<evidence type="ECO:0000259" key="3">
    <source>
        <dbReference type="PROSITE" id="PS50041"/>
    </source>
</evidence>
<evidence type="ECO:0000256" key="1">
    <source>
        <dbReference type="SAM" id="Phobius"/>
    </source>
</evidence>
<dbReference type="Pfam" id="PF00059">
    <property type="entry name" value="Lectin_C"/>
    <property type="match status" value="1"/>
</dbReference>
<feature type="signal peptide" evidence="2">
    <location>
        <begin position="1"/>
        <end position="18"/>
    </location>
</feature>
<dbReference type="AlphaFoldDB" id="A0A8B6FXF5"/>